<evidence type="ECO:0000313" key="1">
    <source>
        <dbReference type="EMBL" id="CEG44026.1"/>
    </source>
</evidence>
<reference evidence="2" key="1">
    <citation type="submission" date="2014-09" db="EMBL/GenBank/DDBJ databases">
        <authorList>
            <person name="Sharma Rahul"/>
            <person name="Thines Marco"/>
        </authorList>
    </citation>
    <scope>NUCLEOTIDE SEQUENCE [LARGE SCALE GENOMIC DNA]</scope>
</reference>
<dbReference type="GeneID" id="59052709"/>
<keyword evidence="2" id="KW-1185">Reference proteome</keyword>
<evidence type="ECO:0000313" key="2">
    <source>
        <dbReference type="Proteomes" id="UP000054928"/>
    </source>
</evidence>
<sequence length="98" mass="11125">MHIILSSCLSQYFLSSCRVPPAVHIQESRVEVSKNHERLSDLMRDLRDLNTAFCGASFRVHKFLSRVVSLQVCASIAAYNSRSDISECEWHCGHDKAE</sequence>
<proteinExistence type="predicted"/>
<dbReference type="RefSeq" id="XP_036263283.1">
    <property type="nucleotide sequence ID" value="XM_036407595.1"/>
</dbReference>
<accession>A0A0P1AS68</accession>
<dbReference type="AlphaFoldDB" id="A0A0P1AS68"/>
<protein>
    <submittedName>
        <fullName evidence="1">Uncharacterized protein</fullName>
    </submittedName>
</protein>
<dbReference type="Proteomes" id="UP000054928">
    <property type="component" value="Unassembled WGS sequence"/>
</dbReference>
<dbReference type="EMBL" id="CCYD01000810">
    <property type="protein sequence ID" value="CEG44026.1"/>
    <property type="molecule type" value="Genomic_DNA"/>
</dbReference>
<organism evidence="1 2">
    <name type="scientific">Plasmopara halstedii</name>
    <name type="common">Downy mildew of sunflower</name>
    <dbReference type="NCBI Taxonomy" id="4781"/>
    <lineage>
        <taxon>Eukaryota</taxon>
        <taxon>Sar</taxon>
        <taxon>Stramenopiles</taxon>
        <taxon>Oomycota</taxon>
        <taxon>Peronosporomycetes</taxon>
        <taxon>Peronosporales</taxon>
        <taxon>Peronosporaceae</taxon>
        <taxon>Plasmopara</taxon>
    </lineage>
</organism>
<name>A0A0P1AS68_PLAHL</name>